<evidence type="ECO:0000259" key="1">
    <source>
        <dbReference type="PROSITE" id="PS51186"/>
    </source>
</evidence>
<keyword evidence="2" id="KW-0808">Transferase</keyword>
<dbReference type="InterPro" id="IPR016181">
    <property type="entry name" value="Acyl_CoA_acyltransferase"/>
</dbReference>
<evidence type="ECO:0000313" key="2">
    <source>
        <dbReference type="EMBL" id="MYM25022.1"/>
    </source>
</evidence>
<sequence>MDLDLQFRLLKTAPATKVLMAFRRDAGAKGALSQPTAADPRGKVQWVSVELKNKQIGIARMEMAAPEFCFVSELIILSEYRGQGIGHWIMKRIEQYALSMGIRRLLLVAGEGTDNFYKSQSFISDPFMPRMLRKEINPFQPKMFALQLH</sequence>
<dbReference type="Gene3D" id="3.40.630.30">
    <property type="match status" value="1"/>
</dbReference>
<keyword evidence="3" id="KW-1185">Reference proteome</keyword>
<dbReference type="GO" id="GO:0016747">
    <property type="term" value="F:acyltransferase activity, transferring groups other than amino-acyl groups"/>
    <property type="evidence" value="ECO:0007669"/>
    <property type="project" value="InterPro"/>
</dbReference>
<dbReference type="PROSITE" id="PS51186">
    <property type="entry name" value="GNAT"/>
    <property type="match status" value="1"/>
</dbReference>
<dbReference type="EMBL" id="WWCN01000013">
    <property type="protein sequence ID" value="MYM25022.1"/>
    <property type="molecule type" value="Genomic_DNA"/>
</dbReference>
<dbReference type="AlphaFoldDB" id="A0A6L8KGS3"/>
<gene>
    <name evidence="2" type="ORF">GTP46_20550</name>
</gene>
<accession>A0A6L8KGS3</accession>
<dbReference type="InterPro" id="IPR000182">
    <property type="entry name" value="GNAT_dom"/>
</dbReference>
<comment type="caution">
    <text evidence="2">The sequence shown here is derived from an EMBL/GenBank/DDBJ whole genome shotgun (WGS) entry which is preliminary data.</text>
</comment>
<proteinExistence type="predicted"/>
<dbReference type="Pfam" id="PF00583">
    <property type="entry name" value="Acetyltransf_1"/>
    <property type="match status" value="1"/>
</dbReference>
<dbReference type="CDD" id="cd04301">
    <property type="entry name" value="NAT_SF"/>
    <property type="match status" value="1"/>
</dbReference>
<name>A0A6L8KGS3_9BURK</name>
<dbReference type="SUPFAM" id="SSF55729">
    <property type="entry name" value="Acyl-CoA N-acyltransferases (Nat)"/>
    <property type="match status" value="1"/>
</dbReference>
<organism evidence="2 3">
    <name type="scientific">Duganella flavida</name>
    <dbReference type="NCBI Taxonomy" id="2692175"/>
    <lineage>
        <taxon>Bacteria</taxon>
        <taxon>Pseudomonadati</taxon>
        <taxon>Pseudomonadota</taxon>
        <taxon>Betaproteobacteria</taxon>
        <taxon>Burkholderiales</taxon>
        <taxon>Oxalobacteraceae</taxon>
        <taxon>Telluria group</taxon>
        <taxon>Duganella</taxon>
    </lineage>
</organism>
<reference evidence="2 3" key="1">
    <citation type="submission" date="2019-12" db="EMBL/GenBank/DDBJ databases">
        <title>Novel species isolated from a subtropical stream in China.</title>
        <authorList>
            <person name="Lu H."/>
        </authorList>
    </citation>
    <scope>NUCLEOTIDE SEQUENCE [LARGE SCALE GENOMIC DNA]</scope>
    <source>
        <strain evidence="2 3">FT135W</strain>
    </source>
</reference>
<feature type="domain" description="N-acetyltransferase" evidence="1">
    <location>
        <begin position="5"/>
        <end position="146"/>
    </location>
</feature>
<evidence type="ECO:0000313" key="3">
    <source>
        <dbReference type="Proteomes" id="UP000479335"/>
    </source>
</evidence>
<protein>
    <submittedName>
        <fullName evidence="2">GNAT family N-acetyltransferase</fullName>
    </submittedName>
</protein>
<dbReference type="Proteomes" id="UP000479335">
    <property type="component" value="Unassembled WGS sequence"/>
</dbReference>